<protein>
    <submittedName>
        <fullName evidence="1">Uncharacterized protein</fullName>
    </submittedName>
</protein>
<evidence type="ECO:0000313" key="2">
    <source>
        <dbReference type="Proteomes" id="UP000432350"/>
    </source>
</evidence>
<evidence type="ECO:0000313" key="1">
    <source>
        <dbReference type="EMBL" id="VXD08337.1"/>
    </source>
</evidence>
<dbReference type="AlphaFoldDB" id="A0A654DQZ8"/>
<proteinExistence type="predicted"/>
<sequence length="55" mass="6570">MIDTTGRLMNKNNQKTAKICFPGQIHPRRRATFNRYCLFFNITFVDWLGDIYVRS</sequence>
<reference evidence="1 2" key="1">
    <citation type="submission" date="2019-10" db="EMBL/GenBank/DDBJ databases">
        <authorList>
            <person name="Karimi E."/>
        </authorList>
    </citation>
    <scope>NUCLEOTIDE SEQUENCE [LARGE SCALE GENOMIC DNA]</scope>
    <source>
        <strain evidence="1">Sphingobacterium sp. 8BC</strain>
    </source>
</reference>
<dbReference type="EMBL" id="CABWMV010000028">
    <property type="protein sequence ID" value="VXD08337.1"/>
    <property type="molecule type" value="Genomic_DNA"/>
</dbReference>
<name>A0A654DQZ8_SPHMU</name>
<organism evidence="1 2">
    <name type="scientific">Sphingobacterium multivorum</name>
    <dbReference type="NCBI Taxonomy" id="28454"/>
    <lineage>
        <taxon>Bacteria</taxon>
        <taxon>Pseudomonadati</taxon>
        <taxon>Bacteroidota</taxon>
        <taxon>Sphingobacteriia</taxon>
        <taxon>Sphingobacteriales</taxon>
        <taxon>Sphingobacteriaceae</taxon>
        <taxon>Sphingobacterium</taxon>
    </lineage>
</organism>
<accession>A0A654DQZ8</accession>
<dbReference type="Proteomes" id="UP000432350">
    <property type="component" value="Unassembled WGS sequence"/>
</dbReference>
<gene>
    <name evidence="1" type="ORF">SPHINGO8BC_90464</name>
</gene>